<name>A0A1M5BHA9_9FLAO</name>
<evidence type="ECO:0000313" key="3">
    <source>
        <dbReference type="EMBL" id="SHF41657.1"/>
    </source>
</evidence>
<gene>
    <name evidence="3" type="ORF">SAMN05444377_10883</name>
</gene>
<protein>
    <submittedName>
        <fullName evidence="3">Transporter family protein</fullName>
    </submittedName>
</protein>
<dbReference type="OrthoDB" id="9806718at2"/>
<evidence type="ECO:0000313" key="4">
    <source>
        <dbReference type="Proteomes" id="UP000184147"/>
    </source>
</evidence>
<dbReference type="AlphaFoldDB" id="A0A1M5BHA9"/>
<dbReference type="PANTHER" id="PTHR22911">
    <property type="entry name" value="ACYL-MALONYL CONDENSING ENZYME-RELATED"/>
    <property type="match status" value="1"/>
</dbReference>
<keyword evidence="1" id="KW-1133">Transmembrane helix</keyword>
<dbReference type="EMBL" id="FQVQ01000008">
    <property type="protein sequence ID" value="SHF41657.1"/>
    <property type="molecule type" value="Genomic_DNA"/>
</dbReference>
<dbReference type="GO" id="GO:0016020">
    <property type="term" value="C:membrane"/>
    <property type="evidence" value="ECO:0007669"/>
    <property type="project" value="InterPro"/>
</dbReference>
<accession>A0A1M5BHA9</accession>
<dbReference type="PANTHER" id="PTHR22911:SF137">
    <property type="entry name" value="SOLUTE CARRIER FAMILY 35 MEMBER G2-RELATED"/>
    <property type="match status" value="1"/>
</dbReference>
<feature type="transmembrane region" description="Helical" evidence="1">
    <location>
        <begin position="121"/>
        <end position="139"/>
    </location>
</feature>
<feature type="domain" description="EamA" evidence="2">
    <location>
        <begin position="6"/>
        <end position="138"/>
    </location>
</feature>
<keyword evidence="1" id="KW-0472">Membrane</keyword>
<sequence>MKQYQIFAIIAMVFAGLTSVVAKAGLKNVASDTGLAIRTSFVFVFIWFNIIVFNNYKDFSNLTQKDILLLGVSALTTTISWVFYYRAIKIGTVSEVALIDKGSIIITLVLSFIFLNEQFTWRIAVGGLMIIGGILILTMKS</sequence>
<dbReference type="InterPro" id="IPR037185">
    <property type="entry name" value="EmrE-like"/>
</dbReference>
<dbReference type="InterPro" id="IPR000620">
    <property type="entry name" value="EamA_dom"/>
</dbReference>
<keyword evidence="4" id="KW-1185">Reference proteome</keyword>
<dbReference type="Proteomes" id="UP000184147">
    <property type="component" value="Unassembled WGS sequence"/>
</dbReference>
<dbReference type="SUPFAM" id="SSF103481">
    <property type="entry name" value="Multidrug resistance efflux transporter EmrE"/>
    <property type="match status" value="1"/>
</dbReference>
<feature type="transmembrane region" description="Helical" evidence="1">
    <location>
        <begin position="67"/>
        <end position="85"/>
    </location>
</feature>
<feature type="transmembrane region" description="Helical" evidence="1">
    <location>
        <begin position="97"/>
        <end position="115"/>
    </location>
</feature>
<feature type="transmembrane region" description="Helical" evidence="1">
    <location>
        <begin position="6"/>
        <end position="26"/>
    </location>
</feature>
<dbReference type="STRING" id="1124188.SAMN05444377_10883"/>
<proteinExistence type="predicted"/>
<dbReference type="Pfam" id="PF00892">
    <property type="entry name" value="EamA"/>
    <property type="match status" value="1"/>
</dbReference>
<evidence type="ECO:0000259" key="2">
    <source>
        <dbReference type="Pfam" id="PF00892"/>
    </source>
</evidence>
<feature type="transmembrane region" description="Helical" evidence="1">
    <location>
        <begin position="35"/>
        <end position="55"/>
    </location>
</feature>
<dbReference type="RefSeq" id="WP_073363314.1">
    <property type="nucleotide sequence ID" value="NZ_FQVQ01000008.1"/>
</dbReference>
<organism evidence="3 4">
    <name type="scientific">Flavobacterium fontis</name>
    <dbReference type="NCBI Taxonomy" id="1124188"/>
    <lineage>
        <taxon>Bacteria</taxon>
        <taxon>Pseudomonadati</taxon>
        <taxon>Bacteroidota</taxon>
        <taxon>Flavobacteriia</taxon>
        <taxon>Flavobacteriales</taxon>
        <taxon>Flavobacteriaceae</taxon>
        <taxon>Flavobacterium</taxon>
    </lineage>
</organism>
<reference evidence="3 4" key="1">
    <citation type="submission" date="2016-11" db="EMBL/GenBank/DDBJ databases">
        <authorList>
            <person name="Jaros S."/>
            <person name="Januszkiewicz K."/>
            <person name="Wedrychowicz H."/>
        </authorList>
    </citation>
    <scope>NUCLEOTIDE SEQUENCE [LARGE SCALE GENOMIC DNA]</scope>
    <source>
        <strain evidence="3 4">DSM 25660</strain>
    </source>
</reference>
<evidence type="ECO:0000256" key="1">
    <source>
        <dbReference type="SAM" id="Phobius"/>
    </source>
</evidence>
<keyword evidence="1" id="KW-0812">Transmembrane</keyword>